<evidence type="ECO:0008006" key="5">
    <source>
        <dbReference type="Google" id="ProtNLM"/>
    </source>
</evidence>
<feature type="transmembrane region" description="Helical" evidence="2">
    <location>
        <begin position="80"/>
        <end position="97"/>
    </location>
</feature>
<dbReference type="Proteomes" id="UP000001396">
    <property type="component" value="Unassembled WGS sequence"/>
</dbReference>
<feature type="transmembrane region" description="Helical" evidence="2">
    <location>
        <begin position="518"/>
        <end position="540"/>
    </location>
</feature>
<comment type="caution">
    <text evidence="3">The sequence shown here is derived from an EMBL/GenBank/DDBJ whole genome shotgun (WGS) entry which is preliminary data.</text>
</comment>
<protein>
    <recommendedName>
        <fullName evidence="5">Transmembrane protein</fullName>
    </recommendedName>
</protein>
<keyword evidence="2" id="KW-0812">Transmembrane</keyword>
<reference evidence="3 4" key="1">
    <citation type="journal article" date="2011" name="Genome Res.">
        <title>Phylogeny-wide analysis of social amoeba genomes highlights ancient origins for complex intercellular communication.</title>
        <authorList>
            <person name="Heidel A.J."/>
            <person name="Lawal H.M."/>
            <person name="Felder M."/>
            <person name="Schilde C."/>
            <person name="Helps N.R."/>
            <person name="Tunggal B."/>
            <person name="Rivero F."/>
            <person name="John U."/>
            <person name="Schleicher M."/>
            <person name="Eichinger L."/>
            <person name="Platzer M."/>
            <person name="Noegel A.A."/>
            <person name="Schaap P."/>
            <person name="Gloeckner G."/>
        </authorList>
    </citation>
    <scope>NUCLEOTIDE SEQUENCE [LARGE SCALE GENOMIC DNA]</scope>
    <source>
        <strain evidence="4">ATCC 26659 / Pp 5 / PN500</strain>
    </source>
</reference>
<sequence>MSSNLKKARIVEKRDSDSSGSDSSDDDQQQQQQQKQKPVLIDNAHGHSHAGGAECGHDGGTSSSSAAKVPQSKLKTAMKFLLLFTMVPILFSMPFILRRAGEIVSENRALLFYTTGGGGGSNDVFISTTLTSNYTCNNFIISGSGNLNITWQSEDYEFTVTNQLNIFSSGNLHFLNTSLVINQLSINSTLSKLYINNSYNLNINTVNSSGFIYVENVTSISIGSSQSVNSTTIYNSNNIDNIEISSLSTTLLLLNNNISIQNLYQSSNSNNNLTIFTNYNVEINFNNMFLNTFIIINNSSTLNINNNKITSFDNSSIIVYGQLNIQSNITIPLISGVGNESIIIIGGGGNTISATNLTLDDGAILSCVSGTTIIGNIRIGNNSMLLVNNTNIEESFVVVGQLNLITLKSMLSLQINSVKNPNIPLLLVSSMYINDSSIVVSIVTDEVIKSTPFQYLLVNSSLDIDSQSFAPFHRAQVSYCDTDQKQLDHYSYEIKNAGYKLYLNINTISNDPMTSWKIVLIVLTLCIITVAIIVGTVLYFRNRKRRQQQIQYSTIINQPEEDNDNNDKDD</sequence>
<evidence type="ECO:0000313" key="3">
    <source>
        <dbReference type="EMBL" id="EFA85854.1"/>
    </source>
</evidence>
<accession>D3AY27</accession>
<keyword evidence="2" id="KW-0472">Membrane</keyword>
<evidence type="ECO:0000256" key="2">
    <source>
        <dbReference type="SAM" id="Phobius"/>
    </source>
</evidence>
<dbReference type="RefSeq" id="XP_020437960.1">
    <property type="nucleotide sequence ID" value="XM_020572102.1"/>
</dbReference>
<dbReference type="GeneID" id="31356616"/>
<dbReference type="EMBL" id="ADBJ01000004">
    <property type="protein sequence ID" value="EFA85854.1"/>
    <property type="molecule type" value="Genomic_DNA"/>
</dbReference>
<gene>
    <name evidence="3" type="ORF">PPL_01086</name>
</gene>
<name>D3AY27_HETP5</name>
<dbReference type="AlphaFoldDB" id="D3AY27"/>
<keyword evidence="2" id="KW-1133">Transmembrane helix</keyword>
<keyword evidence="4" id="KW-1185">Reference proteome</keyword>
<dbReference type="InParanoid" id="D3AY27"/>
<evidence type="ECO:0000313" key="4">
    <source>
        <dbReference type="Proteomes" id="UP000001396"/>
    </source>
</evidence>
<proteinExistence type="predicted"/>
<feature type="region of interest" description="Disordered" evidence="1">
    <location>
        <begin position="1"/>
        <end position="67"/>
    </location>
</feature>
<organism evidence="3 4">
    <name type="scientific">Heterostelium pallidum (strain ATCC 26659 / Pp 5 / PN500)</name>
    <name type="common">Cellular slime mold</name>
    <name type="synonym">Polysphondylium pallidum</name>
    <dbReference type="NCBI Taxonomy" id="670386"/>
    <lineage>
        <taxon>Eukaryota</taxon>
        <taxon>Amoebozoa</taxon>
        <taxon>Evosea</taxon>
        <taxon>Eumycetozoa</taxon>
        <taxon>Dictyostelia</taxon>
        <taxon>Acytosteliales</taxon>
        <taxon>Acytosteliaceae</taxon>
        <taxon>Heterostelium</taxon>
    </lineage>
</organism>
<evidence type="ECO:0000256" key="1">
    <source>
        <dbReference type="SAM" id="MobiDB-lite"/>
    </source>
</evidence>